<feature type="transmembrane region" description="Helical" evidence="8">
    <location>
        <begin position="285"/>
        <end position="307"/>
    </location>
</feature>
<evidence type="ECO:0000256" key="1">
    <source>
        <dbReference type="ARBA" id="ARBA00004141"/>
    </source>
</evidence>
<organism evidence="9 10">
    <name type="scientific">Ananas comosus</name>
    <name type="common">Pineapple</name>
    <name type="synonym">Ananas ananas</name>
    <dbReference type="NCBI Taxonomy" id="4615"/>
    <lineage>
        <taxon>Eukaryota</taxon>
        <taxon>Viridiplantae</taxon>
        <taxon>Streptophyta</taxon>
        <taxon>Embryophyta</taxon>
        <taxon>Tracheophyta</taxon>
        <taxon>Spermatophyta</taxon>
        <taxon>Magnoliopsida</taxon>
        <taxon>Liliopsida</taxon>
        <taxon>Poales</taxon>
        <taxon>Bromeliaceae</taxon>
        <taxon>Bromelioideae</taxon>
        <taxon>Ananas</taxon>
    </lineage>
</organism>
<evidence type="ECO:0000313" key="10">
    <source>
        <dbReference type="Proteomes" id="UP000092600"/>
    </source>
</evidence>
<keyword evidence="5 8" id="KW-1133">Transmembrane helix</keyword>
<dbReference type="GO" id="GO:0016020">
    <property type="term" value="C:membrane"/>
    <property type="evidence" value="ECO:0007669"/>
    <property type="project" value="UniProtKB-SubCell"/>
</dbReference>
<dbReference type="STRING" id="4615.A0A199V467"/>
<dbReference type="SUPFAM" id="SSF103473">
    <property type="entry name" value="MFS general substrate transporter"/>
    <property type="match status" value="1"/>
</dbReference>
<accession>A0A199V467</accession>
<evidence type="ECO:0000313" key="9">
    <source>
        <dbReference type="EMBL" id="OAY71877.1"/>
    </source>
</evidence>
<comment type="caution">
    <text evidence="9">The sequence shown here is derived from an EMBL/GenBank/DDBJ whole genome shotgun (WGS) entry which is preliminary data.</text>
</comment>
<name>A0A199V467_ANACO</name>
<evidence type="ECO:0000256" key="7">
    <source>
        <dbReference type="SAM" id="MobiDB-lite"/>
    </source>
</evidence>
<evidence type="ECO:0000256" key="2">
    <source>
        <dbReference type="ARBA" id="ARBA00007015"/>
    </source>
</evidence>
<feature type="transmembrane region" description="Helical" evidence="8">
    <location>
        <begin position="254"/>
        <end position="273"/>
    </location>
</feature>
<feature type="transmembrane region" description="Helical" evidence="8">
    <location>
        <begin position="137"/>
        <end position="155"/>
    </location>
</feature>
<comment type="subcellular location">
    <subcellularLocation>
        <location evidence="1">Membrane</location>
        <topology evidence="1">Multi-pass membrane protein</topology>
    </subcellularLocation>
</comment>
<proteinExistence type="inferred from homology"/>
<dbReference type="EMBL" id="LSRQ01003331">
    <property type="protein sequence ID" value="OAY71877.1"/>
    <property type="molecule type" value="Genomic_DNA"/>
</dbReference>
<comment type="similarity">
    <text evidence="2">Belongs to the major facilitator superfamily. Folate-biopterin transporter (TC 2.A.71) family.</text>
</comment>
<feature type="compositionally biased region" description="Polar residues" evidence="7">
    <location>
        <begin position="1"/>
        <end position="12"/>
    </location>
</feature>
<feature type="transmembrane region" description="Helical" evidence="8">
    <location>
        <begin position="353"/>
        <end position="376"/>
    </location>
</feature>
<evidence type="ECO:0000256" key="3">
    <source>
        <dbReference type="ARBA" id="ARBA00022448"/>
    </source>
</evidence>
<feature type="transmembrane region" description="Helical" evidence="8">
    <location>
        <begin position="206"/>
        <end position="239"/>
    </location>
</feature>
<evidence type="ECO:0000256" key="6">
    <source>
        <dbReference type="ARBA" id="ARBA00023136"/>
    </source>
</evidence>
<dbReference type="Gene3D" id="1.20.1250.20">
    <property type="entry name" value="MFS general substrate transporter like domains"/>
    <property type="match status" value="1"/>
</dbReference>
<feature type="transmembrane region" description="Helical" evidence="8">
    <location>
        <begin position="161"/>
        <end position="185"/>
    </location>
</feature>
<dbReference type="AlphaFoldDB" id="A0A199V467"/>
<feature type="transmembrane region" description="Helical" evidence="8">
    <location>
        <begin position="65"/>
        <end position="86"/>
    </location>
</feature>
<feature type="region of interest" description="Disordered" evidence="7">
    <location>
        <begin position="425"/>
        <end position="447"/>
    </location>
</feature>
<keyword evidence="6 8" id="KW-0472">Membrane</keyword>
<dbReference type="Proteomes" id="UP000092600">
    <property type="component" value="Unassembled WGS sequence"/>
</dbReference>
<dbReference type="InterPro" id="IPR039309">
    <property type="entry name" value="BT1"/>
</dbReference>
<dbReference type="Pfam" id="PF03092">
    <property type="entry name" value="BT1"/>
    <property type="match status" value="1"/>
</dbReference>
<sequence>MEMENTCSSETKSLVDGSASESAEPSTIEVSVEKQKLCIWQKIAGLAAEPLGWVGMLCRELSPSFVLGVALVYGVSKGFGDAVFHVASDYYWKDARKMQPAAVQVFLGLYYIPWILKPVWGILTDAVPVRGYRRRPYFIIAGIVGVTSTVVVLSATGLPVVLALLCLVGMMASVAIGLVTIDACIARNSIEKPSLAPDMQSLSMFTSSVGALAGFCASGGALGLMAMPALLLVLVGFVIYEQKTSQLPEKQKEFIGIIYAIGAVASMVGVLIYHKILKNFSFRSLLFYAQLLYAVSGFLDLIFVLRWNRKLGIPDYFFVILEESCSHIITRIRWMPMNVLSTKLCPPGIEGTFFALLTCIDSLGFLSSKMGGGVALRAFRVTRTDFRNLWLVVLMRNLLRLSALCLIFLVPRADQTDVLLPPDILESSGSSQDEEESLELAKFSERG</sequence>
<keyword evidence="3" id="KW-0813">Transport</keyword>
<gene>
    <name evidence="9" type="ORF">ACMD2_11161</name>
</gene>
<evidence type="ECO:0000256" key="4">
    <source>
        <dbReference type="ARBA" id="ARBA00022692"/>
    </source>
</evidence>
<dbReference type="PANTHER" id="PTHR31585">
    <property type="entry name" value="FOLATE-BIOPTERIN TRANSPORTER 1, CHLOROPLASTIC"/>
    <property type="match status" value="1"/>
</dbReference>
<protein>
    <submittedName>
        <fullName evidence="9">Putative folate-biopterin transporter 6</fullName>
    </submittedName>
</protein>
<feature type="region of interest" description="Disordered" evidence="7">
    <location>
        <begin position="1"/>
        <end position="20"/>
    </location>
</feature>
<dbReference type="PANTHER" id="PTHR31585:SF44">
    <property type="entry name" value="FOLATE-BIOPTERIN TRANSPORTER 6-RELATED"/>
    <property type="match status" value="1"/>
</dbReference>
<dbReference type="InterPro" id="IPR036259">
    <property type="entry name" value="MFS_trans_sf"/>
</dbReference>
<evidence type="ECO:0000256" key="5">
    <source>
        <dbReference type="ARBA" id="ARBA00022989"/>
    </source>
</evidence>
<evidence type="ECO:0000256" key="8">
    <source>
        <dbReference type="SAM" id="Phobius"/>
    </source>
</evidence>
<dbReference type="CDD" id="cd17484">
    <property type="entry name" value="MFS_FBT"/>
    <property type="match status" value="1"/>
</dbReference>
<keyword evidence="4 8" id="KW-0812">Transmembrane</keyword>
<reference evidence="9 10" key="1">
    <citation type="journal article" date="2016" name="DNA Res.">
        <title>The draft genome of MD-2 pineapple using hybrid error correction of long reads.</title>
        <authorList>
            <person name="Redwan R.M."/>
            <person name="Saidin A."/>
            <person name="Kumar S.V."/>
        </authorList>
    </citation>
    <scope>NUCLEOTIDE SEQUENCE [LARGE SCALE GENOMIC DNA]</scope>
    <source>
        <strain evidence="10">cv. MD2</strain>
        <tissue evidence="9">Leaf</tissue>
    </source>
</reference>
<feature type="transmembrane region" description="Helical" evidence="8">
    <location>
        <begin position="98"/>
        <end position="116"/>
    </location>
</feature>
<feature type="transmembrane region" description="Helical" evidence="8">
    <location>
        <begin position="388"/>
        <end position="410"/>
    </location>
</feature>